<dbReference type="InterPro" id="IPR003661">
    <property type="entry name" value="HisK_dim/P_dom"/>
</dbReference>
<dbReference type="InterPro" id="IPR036097">
    <property type="entry name" value="HisK_dim/P_sf"/>
</dbReference>
<dbReference type="InterPro" id="IPR003594">
    <property type="entry name" value="HATPase_dom"/>
</dbReference>
<keyword evidence="4" id="KW-1003">Cell membrane</keyword>
<reference evidence="11 12" key="1">
    <citation type="submission" date="2024-11" db="EMBL/GenBank/DDBJ databases">
        <authorList>
            <person name="Kaparullina E.N."/>
            <person name="Delegan Y.A."/>
            <person name="Doronina N.V."/>
        </authorList>
    </citation>
    <scope>NUCLEOTIDE SEQUENCE [LARGE SCALE GENOMIC DNA]</scope>
    <source>
        <strain evidence="11 12">7sh_L</strain>
    </source>
</reference>
<feature type="transmembrane region" description="Helical" evidence="9">
    <location>
        <begin position="158"/>
        <end position="180"/>
    </location>
</feature>
<organism evidence="11 12">
    <name type="scientific">Methylobacillus methanolivorans</name>
    <dbReference type="NCBI Taxonomy" id="1848927"/>
    <lineage>
        <taxon>Bacteria</taxon>
        <taxon>Pseudomonadati</taxon>
        <taxon>Pseudomonadota</taxon>
        <taxon>Betaproteobacteria</taxon>
        <taxon>Nitrosomonadales</taxon>
        <taxon>Methylophilaceae</taxon>
        <taxon>Methylobacillus</taxon>
    </lineage>
</organism>
<keyword evidence="7" id="KW-0418">Kinase</keyword>
<gene>
    <name evidence="11" type="ORF">ACIKP9_12845</name>
</gene>
<evidence type="ECO:0000256" key="4">
    <source>
        <dbReference type="ARBA" id="ARBA00022475"/>
    </source>
</evidence>
<evidence type="ECO:0000259" key="10">
    <source>
        <dbReference type="PROSITE" id="PS50109"/>
    </source>
</evidence>
<dbReference type="PANTHER" id="PTHR44936">
    <property type="entry name" value="SENSOR PROTEIN CREC"/>
    <property type="match status" value="1"/>
</dbReference>
<name>A0ABW8GNX0_9PROT</name>
<keyword evidence="12" id="KW-1185">Reference proteome</keyword>
<dbReference type="PANTHER" id="PTHR44936:SF10">
    <property type="entry name" value="SENSOR PROTEIN RSTB"/>
    <property type="match status" value="1"/>
</dbReference>
<dbReference type="Gene3D" id="1.10.287.130">
    <property type="match status" value="1"/>
</dbReference>
<dbReference type="Gene3D" id="3.30.565.10">
    <property type="entry name" value="Histidine kinase-like ATPase, C-terminal domain"/>
    <property type="match status" value="1"/>
</dbReference>
<feature type="transmembrane region" description="Helical" evidence="9">
    <location>
        <begin position="120"/>
        <end position="138"/>
    </location>
</feature>
<dbReference type="SUPFAM" id="SSF47384">
    <property type="entry name" value="Homodimeric domain of signal transducing histidine kinase"/>
    <property type="match status" value="1"/>
</dbReference>
<comment type="catalytic activity">
    <reaction evidence="1">
        <text>ATP + protein L-histidine = ADP + protein N-phospho-L-histidine.</text>
        <dbReference type="EC" id="2.7.13.3"/>
    </reaction>
</comment>
<sequence>MSSLAFTTNLRRLLWLRVVMMTALVMASVVAAQAFDIVLPTLKVASAISLMLVVNLISWLRLWRKARIHELELLTQLLLDITLLTWLFYATGGYSNPFVWMYLLPLSVAAVALPWRYTWLIAALVITAYSVLMFWYEPLTIHSHMQHGAPYHEHDEGFSLHLLGMWGGFVVSAIVIAFFVERMGRNLREYDKLLAESREKVLASERMLALGTLATGAAHELGTPLSTMAVITQELVQEHQHDQELTSSLTLLRKQVDRCKEILSSITASAGMIRSDASSAMPAHAFIQYVAERWQDMRPATPLTLDIQLTTSSPIIIADLALGQAISNLINNAADASPEGISLVAKIAQDNLVIDIHDQGLFPGADHPALLGKPFNSSKQAAGGLGLGIFLAKSVLEKFDGEVTFTPRETQGTLTQVRIPLKKLQLKLPSTPAP</sequence>
<keyword evidence="9" id="KW-0812">Transmembrane</keyword>
<dbReference type="CDD" id="cd00082">
    <property type="entry name" value="HisKA"/>
    <property type="match status" value="1"/>
</dbReference>
<dbReference type="SMART" id="SM00387">
    <property type="entry name" value="HATPase_c"/>
    <property type="match status" value="1"/>
</dbReference>
<evidence type="ECO:0000256" key="6">
    <source>
        <dbReference type="ARBA" id="ARBA00022741"/>
    </source>
</evidence>
<dbReference type="InterPro" id="IPR005467">
    <property type="entry name" value="His_kinase_dom"/>
</dbReference>
<dbReference type="PROSITE" id="PS50109">
    <property type="entry name" value="HIS_KIN"/>
    <property type="match status" value="1"/>
</dbReference>
<dbReference type="InterPro" id="IPR036890">
    <property type="entry name" value="HATPase_C_sf"/>
</dbReference>
<evidence type="ECO:0000313" key="12">
    <source>
        <dbReference type="Proteomes" id="UP001617669"/>
    </source>
</evidence>
<evidence type="ECO:0000256" key="5">
    <source>
        <dbReference type="ARBA" id="ARBA00022679"/>
    </source>
</evidence>
<evidence type="ECO:0000256" key="1">
    <source>
        <dbReference type="ARBA" id="ARBA00000085"/>
    </source>
</evidence>
<dbReference type="GO" id="GO:0005524">
    <property type="term" value="F:ATP binding"/>
    <property type="evidence" value="ECO:0007669"/>
    <property type="project" value="UniProtKB-KW"/>
</dbReference>
<evidence type="ECO:0000256" key="7">
    <source>
        <dbReference type="ARBA" id="ARBA00022777"/>
    </source>
</evidence>
<keyword evidence="6" id="KW-0547">Nucleotide-binding</keyword>
<dbReference type="RefSeq" id="WP_400883643.1">
    <property type="nucleotide sequence ID" value="NZ_JBIWXY010000003.1"/>
</dbReference>
<evidence type="ECO:0000256" key="3">
    <source>
        <dbReference type="ARBA" id="ARBA00012438"/>
    </source>
</evidence>
<evidence type="ECO:0000313" key="11">
    <source>
        <dbReference type="EMBL" id="MFJ5447122.1"/>
    </source>
</evidence>
<dbReference type="SUPFAM" id="SSF55874">
    <property type="entry name" value="ATPase domain of HSP90 chaperone/DNA topoisomerase II/histidine kinase"/>
    <property type="match status" value="1"/>
</dbReference>
<comment type="caution">
    <text evidence="11">The sequence shown here is derived from an EMBL/GenBank/DDBJ whole genome shotgun (WGS) entry which is preliminary data.</text>
</comment>
<evidence type="ECO:0000256" key="2">
    <source>
        <dbReference type="ARBA" id="ARBA00004651"/>
    </source>
</evidence>
<dbReference type="EC" id="2.7.13.3" evidence="3"/>
<dbReference type="EMBL" id="JBIWXY010000003">
    <property type="protein sequence ID" value="MFJ5447122.1"/>
    <property type="molecule type" value="Genomic_DNA"/>
</dbReference>
<keyword evidence="9" id="KW-0472">Membrane</keyword>
<dbReference type="SMART" id="SM00388">
    <property type="entry name" value="HisKA"/>
    <property type="match status" value="1"/>
</dbReference>
<dbReference type="Pfam" id="PF25323">
    <property type="entry name" value="6TM_PilS"/>
    <property type="match status" value="1"/>
</dbReference>
<dbReference type="Pfam" id="PF02518">
    <property type="entry name" value="HATPase_c"/>
    <property type="match status" value="1"/>
</dbReference>
<evidence type="ECO:0000256" key="8">
    <source>
        <dbReference type="ARBA" id="ARBA00022840"/>
    </source>
</evidence>
<accession>A0ABW8GNX0</accession>
<evidence type="ECO:0000256" key="9">
    <source>
        <dbReference type="SAM" id="Phobius"/>
    </source>
</evidence>
<feature type="domain" description="Histidine kinase" evidence="10">
    <location>
        <begin position="216"/>
        <end position="423"/>
    </location>
</feature>
<keyword evidence="5" id="KW-0808">Transferase</keyword>
<dbReference type="Proteomes" id="UP001617669">
    <property type="component" value="Unassembled WGS sequence"/>
</dbReference>
<dbReference type="InterPro" id="IPR050980">
    <property type="entry name" value="2C_sensor_his_kinase"/>
</dbReference>
<comment type="subcellular location">
    <subcellularLocation>
        <location evidence="2">Cell membrane</location>
        <topology evidence="2">Multi-pass membrane protein</topology>
    </subcellularLocation>
</comment>
<keyword evidence="8 11" id="KW-0067">ATP-binding</keyword>
<feature type="transmembrane region" description="Helical" evidence="9">
    <location>
        <begin position="42"/>
        <end position="62"/>
    </location>
</feature>
<keyword evidence="9" id="KW-1133">Transmembrane helix</keyword>
<protein>
    <recommendedName>
        <fullName evidence="3">histidine kinase</fullName>
        <ecNumber evidence="3">2.7.13.3</ecNumber>
    </recommendedName>
</protein>
<proteinExistence type="predicted"/>